<comment type="caution">
    <text evidence="1">The sequence shown here is derived from an EMBL/GenBank/DDBJ whole genome shotgun (WGS) entry which is preliminary data.</text>
</comment>
<dbReference type="Proteomes" id="UP001230005">
    <property type="component" value="Unassembled WGS sequence"/>
</dbReference>
<accession>A0ABU0A0U1</accession>
<evidence type="ECO:0000313" key="1">
    <source>
        <dbReference type="EMBL" id="MDQ0257102.1"/>
    </source>
</evidence>
<evidence type="ECO:0000313" key="2">
    <source>
        <dbReference type="Proteomes" id="UP001230005"/>
    </source>
</evidence>
<organism evidence="1 2">
    <name type="scientific">Evansella vedderi</name>
    <dbReference type="NCBI Taxonomy" id="38282"/>
    <lineage>
        <taxon>Bacteria</taxon>
        <taxon>Bacillati</taxon>
        <taxon>Bacillota</taxon>
        <taxon>Bacilli</taxon>
        <taxon>Bacillales</taxon>
        <taxon>Bacillaceae</taxon>
        <taxon>Evansella</taxon>
    </lineage>
</organism>
<gene>
    <name evidence="1" type="ORF">J2S74_004548</name>
</gene>
<sequence>MYKGKYGQKGEKRGRLVISENCIHYIEETAIPYAMTEEKREPFVILSLFIVLVS</sequence>
<keyword evidence="2" id="KW-1185">Reference proteome</keyword>
<proteinExistence type="predicted"/>
<reference evidence="1 2" key="1">
    <citation type="submission" date="2023-07" db="EMBL/GenBank/DDBJ databases">
        <title>Genomic Encyclopedia of Type Strains, Phase IV (KMG-IV): sequencing the most valuable type-strain genomes for metagenomic binning, comparative biology and taxonomic classification.</title>
        <authorList>
            <person name="Goeker M."/>
        </authorList>
    </citation>
    <scope>NUCLEOTIDE SEQUENCE [LARGE SCALE GENOMIC DNA]</scope>
    <source>
        <strain evidence="1 2">DSM 9768</strain>
    </source>
</reference>
<dbReference type="RefSeq" id="WP_307330286.1">
    <property type="nucleotide sequence ID" value="NZ_JAUSUG010000023.1"/>
</dbReference>
<name>A0ABU0A0U1_9BACI</name>
<protein>
    <submittedName>
        <fullName evidence="1">Uncharacterized protein</fullName>
    </submittedName>
</protein>
<dbReference type="EMBL" id="JAUSUG010000023">
    <property type="protein sequence ID" value="MDQ0257102.1"/>
    <property type="molecule type" value="Genomic_DNA"/>
</dbReference>